<dbReference type="InterPro" id="IPR052974">
    <property type="entry name" value="GH79_Enzymes"/>
</dbReference>
<organism evidence="2 3">
    <name type="scientific">Agaricus bisporus var. burnettii</name>
    <dbReference type="NCBI Taxonomy" id="192524"/>
    <lineage>
        <taxon>Eukaryota</taxon>
        <taxon>Fungi</taxon>
        <taxon>Dikarya</taxon>
        <taxon>Basidiomycota</taxon>
        <taxon>Agaricomycotina</taxon>
        <taxon>Agaricomycetes</taxon>
        <taxon>Agaricomycetidae</taxon>
        <taxon>Agaricales</taxon>
        <taxon>Agaricineae</taxon>
        <taxon>Agaricaceae</taxon>
        <taxon>Agaricus</taxon>
    </lineage>
</organism>
<dbReference type="EMBL" id="JABXXO010000008">
    <property type="protein sequence ID" value="KAF7771652.1"/>
    <property type="molecule type" value="Genomic_DNA"/>
</dbReference>
<dbReference type="PANTHER" id="PTHR36183:SF2">
    <property type="entry name" value="BETA-GLUCURONIDASE C-TERMINAL DOMAIN-CONTAINING PROTEIN"/>
    <property type="match status" value="1"/>
</dbReference>
<dbReference type="Gene3D" id="3.20.20.80">
    <property type="entry name" value="Glycosidases"/>
    <property type="match status" value="1"/>
</dbReference>
<feature type="domain" description="Beta-glucuronidase C-terminal" evidence="1">
    <location>
        <begin position="465"/>
        <end position="565"/>
    </location>
</feature>
<dbReference type="AlphaFoldDB" id="A0A8H7F0Y3"/>
<dbReference type="Pfam" id="PF16862">
    <property type="entry name" value="Glyco_hydro_79C"/>
    <property type="match status" value="1"/>
</dbReference>
<evidence type="ECO:0000313" key="3">
    <source>
        <dbReference type="Proteomes" id="UP000629468"/>
    </source>
</evidence>
<sequence>MPPFHWPFQFPFSSPVGLEDAADKLTSSFVIDFFIQVLPWRYWGWICRCILHFVVTLFAVQSSTTINISIPAPNGSIQIPRNLIGFSLEQDRWVDWAGLDERNQFFFNVLDNMKAISGEPPIIRIGANSEDHTNFNPDVKSPQLVFPTPNAVTPFPEARTIVVGNAYYQAVRFLPPDTHVVWGVNFGAKNITAANLEARAIVEAFATPDVKDQGIILDAVEIGNEADLYRDNGQRPRNYTPAQYVEEWTEFATNVSTAIGITEDSHTKFWGASFATSSHANTNGFSPQSIFENGLLDSKAGSFISTITQHHYSGTFCSGGGKLLQDLMTKETIRSNLTSFASDAKAVRDQGLDFVMGETNSYSCHGAPGVSNSAGAALWTLDYALFSTQIQSSRIYFHEGIGFKYNFFQPIALNRSILDASPLPEPIPPHVQPQYYSAIIALEAIGSHPQPRIAELLIEESTVSGYAFYEDSQLVRAVFINLKAFLEGQEEERGKVHLKFDFVGGEVGEEVTLKRLDIAHADDTDGLTWGGQSYETSDGRVSGTLKTEKVKLSAGFDIRDTEVVLVSFS</sequence>
<dbReference type="SUPFAM" id="SSF51445">
    <property type="entry name" value="(Trans)glycosidases"/>
    <property type="match status" value="1"/>
</dbReference>
<dbReference type="InterPro" id="IPR031728">
    <property type="entry name" value="GlcAase_C"/>
</dbReference>
<dbReference type="PANTHER" id="PTHR36183">
    <property type="entry name" value="BETA-GLUCURONIDASE"/>
    <property type="match status" value="1"/>
</dbReference>
<dbReference type="Proteomes" id="UP000629468">
    <property type="component" value="Unassembled WGS sequence"/>
</dbReference>
<proteinExistence type="predicted"/>
<reference evidence="2 3" key="1">
    <citation type="journal article" name="Sci. Rep.">
        <title>Telomere-to-telomere assembled and centromere annotated genomes of the two main subspecies of the button mushroom Agaricus bisporus reveal especially polymorphic chromosome ends.</title>
        <authorList>
            <person name="Sonnenberg A.S.M."/>
            <person name="Sedaghat-Telgerd N."/>
            <person name="Lavrijssen B."/>
            <person name="Ohm R.A."/>
            <person name="Hendrickx P.M."/>
            <person name="Scholtmeijer K."/>
            <person name="Baars J.J.P."/>
            <person name="van Peer A."/>
        </authorList>
    </citation>
    <scope>NUCLEOTIDE SEQUENCE [LARGE SCALE GENOMIC DNA]</scope>
    <source>
        <strain evidence="2 3">H119_p4</strain>
    </source>
</reference>
<dbReference type="InterPro" id="IPR017853">
    <property type="entry name" value="GH"/>
</dbReference>
<accession>A0A8H7F0Y3</accession>
<evidence type="ECO:0000259" key="1">
    <source>
        <dbReference type="Pfam" id="PF16862"/>
    </source>
</evidence>
<protein>
    <submittedName>
        <fullName evidence="2">CAZyme family GH79</fullName>
    </submittedName>
</protein>
<name>A0A8H7F0Y3_AGABI</name>
<gene>
    <name evidence="2" type="ORF">Agabi119p4_5963</name>
</gene>
<comment type="caution">
    <text evidence="2">The sequence shown here is derived from an EMBL/GenBank/DDBJ whole genome shotgun (WGS) entry which is preliminary data.</text>
</comment>
<evidence type="ECO:0000313" key="2">
    <source>
        <dbReference type="EMBL" id="KAF7771652.1"/>
    </source>
</evidence>